<proteinExistence type="predicted"/>
<protein>
    <submittedName>
        <fullName evidence="2">BTB (POZ) domain-containing protein 8</fullName>
    </submittedName>
</protein>
<reference evidence="2" key="1">
    <citation type="submission" date="2021-06" db="EMBL/GenBank/DDBJ databases">
        <title>Parelaphostrongylus tenuis whole genome reference sequence.</title>
        <authorList>
            <person name="Garwood T.J."/>
            <person name="Larsen P.A."/>
            <person name="Fountain-Jones N.M."/>
            <person name="Garbe J.R."/>
            <person name="Macchietto M.G."/>
            <person name="Kania S.A."/>
            <person name="Gerhold R.W."/>
            <person name="Richards J.E."/>
            <person name="Wolf T.M."/>
        </authorList>
    </citation>
    <scope>NUCLEOTIDE SEQUENCE</scope>
    <source>
        <strain evidence="2">MNPRO001-30</strain>
        <tissue evidence="2">Meninges</tissue>
    </source>
</reference>
<keyword evidence="3" id="KW-1185">Reference proteome</keyword>
<dbReference type="InterPro" id="IPR043225">
    <property type="entry name" value="BACK_BTBD8"/>
</dbReference>
<feature type="domain" description="BTBD8 BACK" evidence="1">
    <location>
        <begin position="2"/>
        <end position="80"/>
    </location>
</feature>
<organism evidence="2 3">
    <name type="scientific">Parelaphostrongylus tenuis</name>
    <name type="common">Meningeal worm</name>
    <dbReference type="NCBI Taxonomy" id="148309"/>
    <lineage>
        <taxon>Eukaryota</taxon>
        <taxon>Metazoa</taxon>
        <taxon>Ecdysozoa</taxon>
        <taxon>Nematoda</taxon>
        <taxon>Chromadorea</taxon>
        <taxon>Rhabditida</taxon>
        <taxon>Rhabditina</taxon>
        <taxon>Rhabditomorpha</taxon>
        <taxon>Strongyloidea</taxon>
        <taxon>Metastrongylidae</taxon>
        <taxon>Parelaphostrongylus</taxon>
    </lineage>
</organism>
<evidence type="ECO:0000313" key="3">
    <source>
        <dbReference type="Proteomes" id="UP001196413"/>
    </source>
</evidence>
<dbReference type="PANTHER" id="PTHR22427">
    <property type="entry name" value="GH15728P"/>
    <property type="match status" value="1"/>
</dbReference>
<accession>A0AAD5R3P7</accession>
<evidence type="ECO:0000313" key="2">
    <source>
        <dbReference type="EMBL" id="KAJ1369042.1"/>
    </source>
</evidence>
<dbReference type="Proteomes" id="UP001196413">
    <property type="component" value="Unassembled WGS sequence"/>
</dbReference>
<sequence>MFDMLPQLGSIRCLKSLYKEALAWQAKYFARIWKGRVFGHLNERWQKECYEAVIQQLDDETLIDTILGCERLQGTREVVHVSPIVTVWEEDIAMDALIRQSCVSSSNAHLSVCMRTPTSFPFKTVWGIVWTVLYDIHKAGEILKRQLK</sequence>
<evidence type="ECO:0000259" key="1">
    <source>
        <dbReference type="Pfam" id="PF26017"/>
    </source>
</evidence>
<name>A0AAD5R3P7_PARTN</name>
<dbReference type="EMBL" id="JAHQIW010006392">
    <property type="protein sequence ID" value="KAJ1369042.1"/>
    <property type="molecule type" value="Genomic_DNA"/>
</dbReference>
<dbReference type="PANTHER" id="PTHR22427:SF7">
    <property type="entry name" value="GH15728P"/>
    <property type="match status" value="1"/>
</dbReference>
<dbReference type="Pfam" id="PF26017">
    <property type="entry name" value="BACK_BTBD8"/>
    <property type="match status" value="1"/>
</dbReference>
<comment type="caution">
    <text evidence="2">The sequence shown here is derived from an EMBL/GenBank/DDBJ whole genome shotgun (WGS) entry which is preliminary data.</text>
</comment>
<gene>
    <name evidence="2" type="primary">BTBD8_2</name>
    <name evidence="2" type="ORF">KIN20_030422</name>
</gene>
<dbReference type="AlphaFoldDB" id="A0AAD5R3P7"/>